<evidence type="ECO:0000256" key="3">
    <source>
        <dbReference type="ARBA" id="ARBA00022827"/>
    </source>
</evidence>
<reference evidence="7" key="1">
    <citation type="journal article" date="2019" name="Int. J. Syst. Evol. Microbiol.">
        <title>The Global Catalogue of Microorganisms (GCM) 10K type strain sequencing project: providing services to taxonomists for standard genome sequencing and annotation.</title>
        <authorList>
            <consortium name="The Broad Institute Genomics Platform"/>
            <consortium name="The Broad Institute Genome Sequencing Center for Infectious Disease"/>
            <person name="Wu L."/>
            <person name="Ma J."/>
        </authorList>
    </citation>
    <scope>NUCLEOTIDE SEQUENCE [LARGE SCALE GENOMIC DNA]</scope>
    <source>
        <strain evidence="7">CGMCC 1.15809</strain>
    </source>
</reference>
<keyword evidence="3" id="KW-0274">FAD</keyword>
<evidence type="ECO:0000256" key="4">
    <source>
        <dbReference type="ARBA" id="ARBA00023002"/>
    </source>
</evidence>
<evidence type="ECO:0000313" key="6">
    <source>
        <dbReference type="EMBL" id="MFC5892375.1"/>
    </source>
</evidence>
<dbReference type="Proteomes" id="UP001596241">
    <property type="component" value="Unassembled WGS sequence"/>
</dbReference>
<evidence type="ECO:0000256" key="2">
    <source>
        <dbReference type="ARBA" id="ARBA00022630"/>
    </source>
</evidence>
<dbReference type="EMBL" id="JBHSPW010000002">
    <property type="protein sequence ID" value="MFC5892375.1"/>
    <property type="molecule type" value="Genomic_DNA"/>
</dbReference>
<proteinExistence type="predicted"/>
<dbReference type="InterPro" id="IPR003953">
    <property type="entry name" value="FAD-dep_OxRdtase_2_FAD-bd"/>
</dbReference>
<gene>
    <name evidence="6" type="ORF">ACFP3M_06020</name>
</gene>
<feature type="domain" description="FAD-dependent oxidoreductase 2 FAD-binding" evidence="5">
    <location>
        <begin position="313"/>
        <end position="504"/>
    </location>
</feature>
<dbReference type="InterPro" id="IPR036188">
    <property type="entry name" value="FAD/NAD-bd_sf"/>
</dbReference>
<dbReference type="InterPro" id="IPR050315">
    <property type="entry name" value="FAD-oxidoreductase_2"/>
</dbReference>
<keyword evidence="7" id="KW-1185">Reference proteome</keyword>
<dbReference type="RefSeq" id="WP_345087663.1">
    <property type="nucleotide sequence ID" value="NZ_BAAAWG010000013.1"/>
</dbReference>
<comment type="caution">
    <text evidence="6">The sequence shown here is derived from an EMBL/GenBank/DDBJ whole genome shotgun (WGS) entry which is preliminary data.</text>
</comment>
<accession>A0ABW1FEP7</accession>
<comment type="cofactor">
    <cofactor evidence="1">
        <name>FAD</name>
        <dbReference type="ChEBI" id="CHEBI:57692"/>
    </cofactor>
</comment>
<dbReference type="Gene3D" id="3.90.700.10">
    <property type="entry name" value="Succinate dehydrogenase/fumarate reductase flavoprotein, catalytic domain"/>
    <property type="match status" value="1"/>
</dbReference>
<dbReference type="SUPFAM" id="SSF51905">
    <property type="entry name" value="FAD/NAD(P)-binding domain"/>
    <property type="match status" value="1"/>
</dbReference>
<dbReference type="PANTHER" id="PTHR43400">
    <property type="entry name" value="FUMARATE REDUCTASE"/>
    <property type="match status" value="1"/>
</dbReference>
<evidence type="ECO:0000259" key="5">
    <source>
        <dbReference type="Pfam" id="PF00890"/>
    </source>
</evidence>
<dbReference type="Gene3D" id="3.50.50.60">
    <property type="entry name" value="FAD/NAD(P)-binding domain"/>
    <property type="match status" value="1"/>
</dbReference>
<dbReference type="InterPro" id="IPR027477">
    <property type="entry name" value="Succ_DH/fumarate_Rdtase_cat_sf"/>
</dbReference>
<protein>
    <submittedName>
        <fullName evidence="6">FAD-binding protein</fullName>
    </submittedName>
</protein>
<dbReference type="PANTHER" id="PTHR43400:SF10">
    <property type="entry name" value="3-OXOSTEROID 1-DEHYDROGENASE"/>
    <property type="match status" value="1"/>
</dbReference>
<dbReference type="SUPFAM" id="SSF56425">
    <property type="entry name" value="Succinate dehydrogenase/fumarate reductase flavoprotein, catalytic domain"/>
    <property type="match status" value="1"/>
</dbReference>
<keyword evidence="4" id="KW-0560">Oxidoreductase</keyword>
<name>A0ABW1FEP7_9ACTN</name>
<evidence type="ECO:0000256" key="1">
    <source>
        <dbReference type="ARBA" id="ARBA00001974"/>
    </source>
</evidence>
<organism evidence="6 7">
    <name type="scientific">Streptomyces ramulosus</name>
    <dbReference type="NCBI Taxonomy" id="47762"/>
    <lineage>
        <taxon>Bacteria</taxon>
        <taxon>Bacillati</taxon>
        <taxon>Actinomycetota</taxon>
        <taxon>Actinomycetes</taxon>
        <taxon>Kitasatosporales</taxon>
        <taxon>Streptomycetaceae</taxon>
        <taxon>Streptomyces</taxon>
    </lineage>
</organism>
<sequence length="524" mass="56275">MYDGGKGRGYDRAADVVVVGYGGAGAVAAATACDAGAHVLLVEKQPADRRRPSTRLSGGLFLVPHDTEAAARYLGALSRFGLDGEQETDPAVIRAWAEETARTPAWLAERGATSVLMSDSGEHPTVDGHTSLSVHKPDMVDHPGGHHRGWGYGLFDFLSRQVTGRPVDVLHEASAQWLLTDAAGAVRGVQVRHRGREIRVRAGRATILTCGGFEFDTLLKRTYLKAHPTHFYGNPENTGDGIRMAQDVGADLWHMNACSGRLVARFPGSGYPGGCPVDLWAVEATPAFTRLTGGDRRAVPLADTEVAAPESVPGALVVDRYGRRYTSELQRLHTLYYELTDLDSHRLVHPKIPSWWVFDSRRMAAGPLVPGYAGPTGPLREIRWDNDDAVRRGWVRTAGTAAGLAARCGMDPDELTRTMTAYNADCARGEDSRFARPPGMLTALDAPPYHAVCLWPGGPNTQGGPRRDAESRVMSVRGHPIPGLYAAGELGSVYGMLYPAGGANIAECLAFGRIAGHHAAGKRP</sequence>
<feature type="domain" description="FAD-dependent oxidoreductase 2 FAD-binding" evidence="5">
    <location>
        <begin position="15"/>
        <end position="252"/>
    </location>
</feature>
<keyword evidence="2" id="KW-0285">Flavoprotein</keyword>
<dbReference type="PROSITE" id="PS51257">
    <property type="entry name" value="PROKAR_LIPOPROTEIN"/>
    <property type="match status" value="1"/>
</dbReference>
<dbReference type="Pfam" id="PF00890">
    <property type="entry name" value="FAD_binding_2"/>
    <property type="match status" value="2"/>
</dbReference>
<evidence type="ECO:0000313" key="7">
    <source>
        <dbReference type="Proteomes" id="UP001596241"/>
    </source>
</evidence>